<dbReference type="InterPro" id="IPR013094">
    <property type="entry name" value="AB_hydrolase_3"/>
</dbReference>
<dbReference type="GO" id="GO:0016787">
    <property type="term" value="F:hydrolase activity"/>
    <property type="evidence" value="ECO:0007669"/>
    <property type="project" value="UniProtKB-KW"/>
</dbReference>
<gene>
    <name evidence="3" type="ORF">J2D77_07970</name>
</gene>
<keyword evidence="4" id="KW-1185">Reference proteome</keyword>
<evidence type="ECO:0000313" key="4">
    <source>
        <dbReference type="Proteomes" id="UP000664073"/>
    </source>
</evidence>
<dbReference type="EMBL" id="JAFVMH010000003">
    <property type="protein sequence ID" value="MBO1325083.1"/>
    <property type="molecule type" value="Genomic_DNA"/>
</dbReference>
<protein>
    <submittedName>
        <fullName evidence="3">Alpha/beta hydrolase</fullName>
    </submittedName>
</protein>
<comment type="caution">
    <text evidence="3">The sequence shown here is derived from an EMBL/GenBank/DDBJ whole genome shotgun (WGS) entry which is preliminary data.</text>
</comment>
<dbReference type="InterPro" id="IPR029058">
    <property type="entry name" value="AB_hydrolase_fold"/>
</dbReference>
<dbReference type="RefSeq" id="WP_207845758.1">
    <property type="nucleotide sequence ID" value="NZ_JAFVMH010000003.1"/>
</dbReference>
<dbReference type="AlphaFoldDB" id="A0A939HNQ1"/>
<keyword evidence="1 3" id="KW-0378">Hydrolase</keyword>
<dbReference type="SUPFAM" id="SSF53474">
    <property type="entry name" value="alpha/beta-Hydrolases"/>
    <property type="match status" value="1"/>
</dbReference>
<evidence type="ECO:0000259" key="2">
    <source>
        <dbReference type="Pfam" id="PF07859"/>
    </source>
</evidence>
<proteinExistence type="predicted"/>
<accession>A0A939HNQ1</accession>
<name>A0A939HNQ1_9PROT</name>
<dbReference type="Gene3D" id="3.40.50.1820">
    <property type="entry name" value="alpha/beta hydrolase"/>
    <property type="match status" value="1"/>
</dbReference>
<dbReference type="Pfam" id="PF07859">
    <property type="entry name" value="Abhydrolase_3"/>
    <property type="match status" value="1"/>
</dbReference>
<organism evidence="3 4">
    <name type="scientific">Acetobacter garciniae</name>
    <dbReference type="NCBI Taxonomy" id="2817435"/>
    <lineage>
        <taxon>Bacteria</taxon>
        <taxon>Pseudomonadati</taxon>
        <taxon>Pseudomonadota</taxon>
        <taxon>Alphaproteobacteria</taxon>
        <taxon>Acetobacterales</taxon>
        <taxon>Acetobacteraceae</taxon>
        <taxon>Acetobacter</taxon>
    </lineage>
</organism>
<dbReference type="PANTHER" id="PTHR48081:SF33">
    <property type="entry name" value="KYNURENINE FORMAMIDASE"/>
    <property type="match status" value="1"/>
</dbReference>
<evidence type="ECO:0000256" key="1">
    <source>
        <dbReference type="ARBA" id="ARBA00022801"/>
    </source>
</evidence>
<reference evidence="3" key="1">
    <citation type="submission" date="2021-03" db="EMBL/GenBank/DDBJ databases">
        <title>The complete genome sequence of Acetobacter sp. TBRC 12339.</title>
        <authorList>
            <person name="Charoenyingcharoen P."/>
            <person name="Yukphan P."/>
        </authorList>
    </citation>
    <scope>NUCLEOTIDE SEQUENCE</scope>
    <source>
        <strain evidence="3">TBRC 12339</strain>
    </source>
</reference>
<feature type="domain" description="Alpha/beta hydrolase fold-3" evidence="2">
    <location>
        <begin position="69"/>
        <end position="178"/>
    </location>
</feature>
<dbReference type="Proteomes" id="UP000664073">
    <property type="component" value="Unassembled WGS sequence"/>
</dbReference>
<sequence length="269" mass="28983">MMIDPVLESEYDNRRKVPQSGEIIARWASDAAAFRQHWAWQEPDQAYGATAREMMDIFLPGPDRDVPMVLFFHGGYWRALDRRINSHFARGLLAHGVGVAMASYDLCPSVSLATLVAQAQGAAGWLARRQGRRILASGHSAGGHLAAMTALHDGSRVHPVAACVAFSGLFDLVPLVSTSINADLGLDRATAMQLSPMRLPAPDLPFLGVFGAEEGREYARQSNDMARVWGGRSLAVAQANHFTVLDGLTDPTSGPTQAMAAMACELSRA</sequence>
<dbReference type="PANTHER" id="PTHR48081">
    <property type="entry name" value="AB HYDROLASE SUPERFAMILY PROTEIN C4A8.06C"/>
    <property type="match status" value="1"/>
</dbReference>
<dbReference type="InterPro" id="IPR050300">
    <property type="entry name" value="GDXG_lipolytic_enzyme"/>
</dbReference>
<evidence type="ECO:0000313" key="3">
    <source>
        <dbReference type="EMBL" id="MBO1325083.1"/>
    </source>
</evidence>